<accession>A0ABQ1JXJ8</accession>
<organism evidence="3 4">
    <name type="scientific">Flavobacterium suaedae</name>
    <dbReference type="NCBI Taxonomy" id="1767027"/>
    <lineage>
        <taxon>Bacteria</taxon>
        <taxon>Pseudomonadati</taxon>
        <taxon>Bacteroidota</taxon>
        <taxon>Flavobacteriia</taxon>
        <taxon>Flavobacteriales</taxon>
        <taxon>Flavobacteriaceae</taxon>
        <taxon>Flavobacterium</taxon>
    </lineage>
</organism>
<evidence type="ECO:0000313" key="4">
    <source>
        <dbReference type="Proteomes" id="UP000615760"/>
    </source>
</evidence>
<dbReference type="PANTHER" id="PTHR45726:SF3">
    <property type="entry name" value="LEUKOTRIENE A-4 HYDROLASE"/>
    <property type="match status" value="1"/>
</dbReference>
<sequence>MKKILYIAILSATGLFAQNQPNNPNPGYWQQHVNYKMEVTMDVDSYQYTGTQELVYTNNSADTLKKVYYHLYFNAFQPGSEMDARLQSIADPDSRMVKSFKRGDQTIKESRIKTLKPDEIGYLEIENLKQDGAMLNNTVSGTVMEVALAKPILPGASTTFTLDFKGQVPLMVRRSGRNSAEGVALSMTQWYPKLAEYDFEGWHADPYIGREFHGVWGDFDVKITIDKDYTIGSTGYLQNKNEIGKGYEDEGVKVKYPRKTKTLTWHFVAPMVHDFAWGADKDYIHDKVMGPNETELHFFYKDNKEYNENWKKFQPKVVQLLEYYNMQIGPYPYKQYSVIQGGDGGMEYAMCTLITGNRSYPSLVGVTAHEFAHSWFQHILASNESKHEWMDEGFTSYISDLAMKFIMPETAEENANPFSSAYANYNYMVKSGKEQPLSTHADRYDQNVLYGISAYSKGEIFLAQLNYLIGQENVSKTLKRFYSDFKFSHPTPNDIKRTAERVSGAELDWYLTDWTQTTNTIDYAIADVAKVDGISTKVTLERKGLMPMPLDIVVIYKDGRQESFYVPLKMMRYTKDNPYPQMDRTVEEAWGWAHQTYEFTINKPKSDIKAIVIDPSELMADVDRDNNFYIDETAK</sequence>
<comment type="caution">
    <text evidence="3">The sequence shown here is derived from an EMBL/GenBank/DDBJ whole genome shotgun (WGS) entry which is preliminary data.</text>
</comment>
<evidence type="ECO:0000259" key="2">
    <source>
        <dbReference type="Pfam" id="PF01433"/>
    </source>
</evidence>
<dbReference type="Proteomes" id="UP000615760">
    <property type="component" value="Unassembled WGS sequence"/>
</dbReference>
<gene>
    <name evidence="3" type="ORF">GCM10007424_16460</name>
</gene>
<reference evidence="4" key="1">
    <citation type="journal article" date="2019" name="Int. J. Syst. Evol. Microbiol.">
        <title>The Global Catalogue of Microorganisms (GCM) 10K type strain sequencing project: providing services to taxonomists for standard genome sequencing and annotation.</title>
        <authorList>
            <consortium name="The Broad Institute Genomics Platform"/>
            <consortium name="The Broad Institute Genome Sequencing Center for Infectious Disease"/>
            <person name="Wu L."/>
            <person name="Ma J."/>
        </authorList>
    </citation>
    <scope>NUCLEOTIDE SEQUENCE [LARGE SCALE GENOMIC DNA]</scope>
    <source>
        <strain evidence="4">CGMCC 1.15461</strain>
    </source>
</reference>
<dbReference type="EMBL" id="BMJE01000004">
    <property type="protein sequence ID" value="GGB77135.1"/>
    <property type="molecule type" value="Genomic_DNA"/>
</dbReference>
<keyword evidence="1" id="KW-0732">Signal</keyword>
<dbReference type="SUPFAM" id="SSF55486">
    <property type="entry name" value="Metalloproteases ('zincins'), catalytic domain"/>
    <property type="match status" value="1"/>
</dbReference>
<proteinExistence type="predicted"/>
<dbReference type="RefSeq" id="WP_188620795.1">
    <property type="nucleotide sequence ID" value="NZ_BMJE01000004.1"/>
</dbReference>
<evidence type="ECO:0000256" key="1">
    <source>
        <dbReference type="SAM" id="SignalP"/>
    </source>
</evidence>
<keyword evidence="4" id="KW-1185">Reference proteome</keyword>
<feature type="chain" id="PRO_5046062958" evidence="1">
    <location>
        <begin position="18"/>
        <end position="635"/>
    </location>
</feature>
<dbReference type="InterPro" id="IPR027268">
    <property type="entry name" value="Peptidase_M4/M1_CTD_sf"/>
</dbReference>
<dbReference type="Pfam" id="PF01433">
    <property type="entry name" value="Peptidase_M1"/>
    <property type="match status" value="1"/>
</dbReference>
<name>A0ABQ1JXJ8_9FLAO</name>
<evidence type="ECO:0000313" key="3">
    <source>
        <dbReference type="EMBL" id="GGB77135.1"/>
    </source>
</evidence>
<feature type="signal peptide" evidence="1">
    <location>
        <begin position="1"/>
        <end position="17"/>
    </location>
</feature>
<feature type="domain" description="Peptidase M1 membrane alanine aminopeptidase" evidence="2">
    <location>
        <begin position="358"/>
        <end position="514"/>
    </location>
</feature>
<protein>
    <submittedName>
        <fullName evidence="3">Peptidase M1</fullName>
    </submittedName>
</protein>
<dbReference type="InterPro" id="IPR014782">
    <property type="entry name" value="Peptidase_M1_dom"/>
</dbReference>
<dbReference type="PANTHER" id="PTHR45726">
    <property type="entry name" value="LEUKOTRIENE A-4 HYDROLASE"/>
    <property type="match status" value="1"/>
</dbReference>
<dbReference type="Gene3D" id="1.10.390.10">
    <property type="entry name" value="Neutral Protease Domain 2"/>
    <property type="match status" value="1"/>
</dbReference>
<dbReference type="InterPro" id="IPR034015">
    <property type="entry name" value="M1_LTA4H"/>
</dbReference>
<dbReference type="CDD" id="cd09604">
    <property type="entry name" value="M1_APN_like"/>
    <property type="match status" value="1"/>
</dbReference>